<evidence type="ECO:0000313" key="3">
    <source>
        <dbReference type="EMBL" id="KAL3879500.1"/>
    </source>
</evidence>
<protein>
    <recommendedName>
        <fullName evidence="2">Mitochondria-eating protein C-terminal domain-containing protein</fullName>
    </recommendedName>
</protein>
<organism evidence="3 4">
    <name type="scientific">Sinanodonta woodiana</name>
    <name type="common">Chinese pond mussel</name>
    <name type="synonym">Anodonta woodiana</name>
    <dbReference type="NCBI Taxonomy" id="1069815"/>
    <lineage>
        <taxon>Eukaryota</taxon>
        <taxon>Metazoa</taxon>
        <taxon>Spiralia</taxon>
        <taxon>Lophotrochozoa</taxon>
        <taxon>Mollusca</taxon>
        <taxon>Bivalvia</taxon>
        <taxon>Autobranchia</taxon>
        <taxon>Heteroconchia</taxon>
        <taxon>Palaeoheterodonta</taxon>
        <taxon>Unionida</taxon>
        <taxon>Unionoidea</taxon>
        <taxon>Unionidae</taxon>
        <taxon>Unioninae</taxon>
        <taxon>Sinanodonta</taxon>
    </lineage>
</organism>
<gene>
    <name evidence="3" type="ORF">ACJMK2_031796</name>
</gene>
<keyword evidence="4" id="KW-1185">Reference proteome</keyword>
<evidence type="ECO:0000256" key="1">
    <source>
        <dbReference type="SAM" id="Coils"/>
    </source>
</evidence>
<feature type="coiled-coil region" evidence="1">
    <location>
        <begin position="137"/>
        <end position="210"/>
    </location>
</feature>
<evidence type="ECO:0000313" key="4">
    <source>
        <dbReference type="Proteomes" id="UP001634394"/>
    </source>
</evidence>
<feature type="domain" description="Mitochondria-eating protein C-terminal" evidence="2">
    <location>
        <begin position="261"/>
        <end position="455"/>
    </location>
</feature>
<keyword evidence="1" id="KW-0175">Coiled coil</keyword>
<dbReference type="EMBL" id="JBJQND010000004">
    <property type="protein sequence ID" value="KAL3879500.1"/>
    <property type="molecule type" value="Genomic_DNA"/>
</dbReference>
<accession>A0ABD3WZW8</accession>
<sequence length="459" mass="53276">MEREKELKSENERLQSVNNYLQQLFHDLHEAFVHNSKKRRKIENLVPKPSEILTKEIIVESCFSNAKEIGRVYIERDREAEYAWLLLDEIAQFVNRGENTDFKSPTLPRANTEKSHGEKLMAKFCLASMIISRIKNLDDFTEKYQKLETNLKNVTEERNEIQAKYKQDMEKEQEKRKKLAIKLRKAEKANEELTEEHKTELQHVALLEKQNEILTAENIIHKEQVHVLNRGFMANSDKEGKTKTTVPRPDLRDPNRPIVLGEQYLHIYQREWKDAFQRLNDEGKGDSSSVSSIRTLLFILQDCYRYCREVRKDQMAKLRALLIHPSQDPSIFQKTKTIENVIDMVDADLGDAAKHCCDITSKGLAKEFQGLPDMVQKHGKILSLCIEYVEACIKICWMMHILDPPVCIETRGNKGDRFNTTLYEPYTKPGKKLAYIVWPPLFLTEGGSLLTKGIAEVAK</sequence>
<proteinExistence type="predicted"/>
<evidence type="ECO:0000259" key="2">
    <source>
        <dbReference type="Pfam" id="PF16026"/>
    </source>
</evidence>
<reference evidence="3 4" key="1">
    <citation type="submission" date="2024-11" db="EMBL/GenBank/DDBJ databases">
        <title>Chromosome-level genome assembly of the freshwater bivalve Anodonta woodiana.</title>
        <authorList>
            <person name="Chen X."/>
        </authorList>
    </citation>
    <scope>NUCLEOTIDE SEQUENCE [LARGE SCALE GENOMIC DNA]</scope>
    <source>
        <strain evidence="3">MN2024</strain>
        <tissue evidence="3">Gills</tissue>
    </source>
</reference>
<comment type="caution">
    <text evidence="3">The sequence shown here is derived from an EMBL/GenBank/DDBJ whole genome shotgun (WGS) entry which is preliminary data.</text>
</comment>
<dbReference type="Proteomes" id="UP001634394">
    <property type="component" value="Unassembled WGS sequence"/>
</dbReference>
<name>A0ABD3WZW8_SINWO</name>
<dbReference type="Pfam" id="PF16026">
    <property type="entry name" value="MIEAP"/>
    <property type="match status" value="1"/>
</dbReference>
<dbReference type="InterPro" id="IPR031981">
    <property type="entry name" value="MIEAP_C"/>
</dbReference>
<dbReference type="AlphaFoldDB" id="A0ABD3WZW8"/>